<proteinExistence type="predicted"/>
<feature type="region of interest" description="Disordered" evidence="4">
    <location>
        <begin position="1237"/>
        <end position="1269"/>
    </location>
</feature>
<dbReference type="PROSITE" id="PS00633">
    <property type="entry name" value="BROMODOMAIN_1"/>
    <property type="match status" value="1"/>
</dbReference>
<keyword evidence="3" id="KW-0863">Zinc-finger</keyword>
<dbReference type="InterPro" id="IPR036236">
    <property type="entry name" value="Znf_C2H2_sf"/>
</dbReference>
<feature type="compositionally biased region" description="Basic and acidic residues" evidence="4">
    <location>
        <begin position="885"/>
        <end position="903"/>
    </location>
</feature>
<evidence type="ECO:0000313" key="8">
    <source>
        <dbReference type="Proteomes" id="UP001445076"/>
    </source>
</evidence>
<dbReference type="InterPro" id="IPR018359">
    <property type="entry name" value="Bromodomain_CS"/>
</dbReference>
<gene>
    <name evidence="7" type="ORF">OTU49_000145</name>
</gene>
<organism evidence="7 8">
    <name type="scientific">Cherax quadricarinatus</name>
    <name type="common">Australian red claw crayfish</name>
    <dbReference type="NCBI Taxonomy" id="27406"/>
    <lineage>
        <taxon>Eukaryota</taxon>
        <taxon>Metazoa</taxon>
        <taxon>Ecdysozoa</taxon>
        <taxon>Arthropoda</taxon>
        <taxon>Crustacea</taxon>
        <taxon>Multicrustacea</taxon>
        <taxon>Malacostraca</taxon>
        <taxon>Eumalacostraca</taxon>
        <taxon>Eucarida</taxon>
        <taxon>Decapoda</taxon>
        <taxon>Pleocyemata</taxon>
        <taxon>Astacidea</taxon>
        <taxon>Parastacoidea</taxon>
        <taxon>Parastacidae</taxon>
        <taxon>Cherax</taxon>
    </lineage>
</organism>
<dbReference type="Proteomes" id="UP001445076">
    <property type="component" value="Unassembled WGS sequence"/>
</dbReference>
<feature type="compositionally biased region" description="Low complexity" evidence="4">
    <location>
        <begin position="172"/>
        <end position="197"/>
    </location>
</feature>
<dbReference type="Gene3D" id="3.30.160.60">
    <property type="entry name" value="Classic Zinc Finger"/>
    <property type="match status" value="1"/>
</dbReference>
<dbReference type="CDD" id="cd04369">
    <property type="entry name" value="Bromodomain"/>
    <property type="match status" value="1"/>
</dbReference>
<reference evidence="7 8" key="1">
    <citation type="journal article" date="2024" name="BMC Genomics">
        <title>Genome assembly of redclaw crayfish (Cherax quadricarinatus) provides insights into its immune adaptation and hypoxia tolerance.</title>
        <authorList>
            <person name="Liu Z."/>
            <person name="Zheng J."/>
            <person name="Li H."/>
            <person name="Fang K."/>
            <person name="Wang S."/>
            <person name="He J."/>
            <person name="Zhou D."/>
            <person name="Weng S."/>
            <person name="Chi M."/>
            <person name="Gu Z."/>
            <person name="He J."/>
            <person name="Li F."/>
            <person name="Wang M."/>
        </authorList>
    </citation>
    <scope>NUCLEOTIDE SEQUENCE [LARGE SCALE GENOMIC DNA]</scope>
    <source>
        <strain evidence="7">ZL_2023a</strain>
    </source>
</reference>
<feature type="domain" description="C2H2-type" evidence="6">
    <location>
        <begin position="805"/>
        <end position="832"/>
    </location>
</feature>
<dbReference type="Pfam" id="PF00439">
    <property type="entry name" value="Bromodomain"/>
    <property type="match status" value="1"/>
</dbReference>
<dbReference type="PANTHER" id="PTHR31095:SF3">
    <property type="entry name" value="RIKEN CDNA 9930021J03 GENE"/>
    <property type="match status" value="1"/>
</dbReference>
<evidence type="ECO:0000256" key="3">
    <source>
        <dbReference type="PROSITE-ProRule" id="PRU00042"/>
    </source>
</evidence>
<feature type="region of interest" description="Disordered" evidence="4">
    <location>
        <begin position="956"/>
        <end position="1018"/>
    </location>
</feature>
<comment type="caution">
    <text evidence="7">The sequence shown here is derived from an EMBL/GenBank/DDBJ whole genome shotgun (WGS) entry which is preliminary data.</text>
</comment>
<feature type="region of interest" description="Disordered" evidence="4">
    <location>
        <begin position="1129"/>
        <end position="1209"/>
    </location>
</feature>
<dbReference type="SUPFAM" id="SSF57667">
    <property type="entry name" value="beta-beta-alpha zinc fingers"/>
    <property type="match status" value="1"/>
</dbReference>
<protein>
    <submittedName>
        <fullName evidence="7">Uncharacterized protein</fullName>
    </submittedName>
</protein>
<feature type="compositionally biased region" description="Low complexity" evidence="4">
    <location>
        <begin position="741"/>
        <end position="751"/>
    </location>
</feature>
<sequence>MDNSELTRNYHSSDEKELDESCTGCTRTAFAAPHLEQNGQESPNSPKEKNEDVVSELLENCAPPPIRTTGTWPSCDESLMTNTTENAKIKQQAMDDDGESTGYSDEDDFDDAEGSGEEEEMPSEEEFPKLEGTGTSKEVHTANVKTEEDQDGNCKKSSLSLYSGMSDIINESFQSGSNSSPSSCSSTPSQSPCKTSQGGLSRLQAFSSNLVHKGGGLLVHHPVTPKKRVITKTKTDHLSDELNLGYRILGELMSDYQKGSNAPFMEAIELDPERNRDYLEVVKKPLWLKKIKDDLLAGKYHNITELIGDLRTMLENAYRYYGPVNSVSKKGLKLEHMMEQKILLLPKEVRELCSLEKTSGQPTEDITQKHRNKTAKISVNGENFFSYILYRVRGCRGQREKEMKKRRMDAMRQAKRDREQEVVDWEKDLLKEPIHSHMRAMWELPQIGHFIFLTLKTLNIYEVPQYELERMLLMPRASRTLAMLLTSLLSSPQQRQKLNEKPYMPYKVWARKLAHKTLLWYRCYYRENKDPQKVFDQMGIEPQFWCVCGPTNPFDRQLFHEMTYHQRVWLLKSLCDFLLHNHKTVQEVIAEQTESDQREYHLGQDRDGNDYLHFPQFCGQDLRIYRRSRVPSPEITAEEEETVQGSVLPIEKIKEHRKMMRKFRHKYEEEAEWEGSRGKKRRKRGRGRGRAIDPEEEVGLNSRSRPGNLRQRPRARYNDQFEDLGLSSDEEVKTKSRGKRSWVSVINSSSESDSERDNEGIASTPLAADPDEDEGAGSNSPLHQESLSRAQQKNPRTKRGGKKKPTCELCGKTFQNIAALKGHRAVHTKEKQRLASSAEDIPLTSKRSKLVEGDRETLETSTDNGVDRLSSEKDNCIVQNGENEPEVKKELGVDNNKVNDLKSESLINGEIKDEPSENRDNKVKTRTDDDVRNCTPAFISNVKGEKIDDVCVKVEKEAKTENGKTESPTRAEDDNGSENQESPSCNGFVKEEEKDQKEDSYDETKPKSPSSPKELAPIYDASPYLPRLEDFELVVSSVEQLRALIQKFGDLPDGSAEDEEKGNQKKLKEEVKKRPSCEVKLHYALCNLLNELSPWESKLLTATKRLRTKLRHEWNDFEKRDADYVDPAEEAWMSDPEPEPEPPPTTAQESSSSSSSSEESLDEEGNPKRKLRKRRAKRQAVSQLMETIAPPAEVSTVPSEESSESYAVSSRGRVRKVKKMINYDGLDFEKLAIQASEEAEQERVRKRRKREEEEREREEQETEENVNCSQPSAVRRYLLSHTGHVMGYIDNDGQVHSGSTIKDSQAEKGKVDISNVRNLASQLVANVKKESSQTPLRTGVMFPRKTFQNTNLKPGVPTVVVAAINSQGSPVYVRVVGEQALQLVKYMKPSVKGPVSQIKLQHHGQTYTVNTNAHMITHNIPGLPDGEAKEKPSSVSQSTMTPAIPTSSLVTTKPSTRLEGLATSNSPSVPRVAPITSVVSSVSSQPNTLALAYRGMTRPTRPMTVNAPVRTQGSLVPGTIMYQDPNRLSSVAPTRLVTASPSVVSSVMSPTIKAPANAGSSHVTHNLINVNQQANRQLSPSIIASSRPQVTPLVRTAVSSGVTPTNAMPHQQGSSIMQQHTNSQQQIIAVQAPTAVAATPNQPLGQTVTATTIAVPGPGGQPQVQLKLESESLAQLMQRTGSKIVALPNGRGGYTLSLTPGAVQPGQAGQKNQTHLSANAAAKVQVVSCSTTPLLQDTPPPQTVQQPPVIQQQSHVISQGVAQAATVVQQASSQQLGIRQMIPVSQSHAPGTIIKDTNAGTQVVVSGQQAVYSRVGTQQRVYNNLVSSSQGTRCVPVSTTTVMSPQQSVNNVSTSQSSCVLQKVNTTPSQSPSYQTNHSQQQYVVQQRVVTAGTQTTVSPQSTQTVAQQSTTAYKPVIVNQPVQQGTQQVVRVAQAPVLQQQQIVRLQAVSGSPATTQKLVQIVQPGGGRQVVQMVQQVVASQGQPNTGHQGLIYVQGSGQVLQQHQKNNLGTVHHTLQGATA</sequence>
<keyword evidence="8" id="KW-1185">Reference proteome</keyword>
<dbReference type="EMBL" id="JARKIK010000019">
    <property type="protein sequence ID" value="KAK8745358.1"/>
    <property type="molecule type" value="Genomic_DNA"/>
</dbReference>
<evidence type="ECO:0000256" key="1">
    <source>
        <dbReference type="ARBA" id="ARBA00023117"/>
    </source>
</evidence>
<feature type="compositionally biased region" description="Acidic residues" evidence="4">
    <location>
        <begin position="1253"/>
        <end position="1264"/>
    </location>
</feature>
<dbReference type="PANTHER" id="PTHR31095">
    <property type="entry name" value="RIKEN CDNA 9930021J03 GENE"/>
    <property type="match status" value="1"/>
</dbReference>
<feature type="region of interest" description="Disordered" evidence="4">
    <location>
        <begin position="1423"/>
        <end position="1450"/>
    </location>
</feature>
<evidence type="ECO:0000256" key="2">
    <source>
        <dbReference type="PROSITE-ProRule" id="PRU00035"/>
    </source>
</evidence>
<evidence type="ECO:0000259" key="5">
    <source>
        <dbReference type="PROSITE" id="PS50014"/>
    </source>
</evidence>
<dbReference type="PROSITE" id="PS50014">
    <property type="entry name" value="BROMODOMAIN_2"/>
    <property type="match status" value="1"/>
</dbReference>
<dbReference type="InterPro" id="IPR036427">
    <property type="entry name" value="Bromodomain-like_sf"/>
</dbReference>
<keyword evidence="1 2" id="KW-0103">Bromodomain</keyword>
<dbReference type="SMART" id="SM00297">
    <property type="entry name" value="BROMO"/>
    <property type="match status" value="1"/>
</dbReference>
<feature type="compositionally biased region" description="Basic residues" evidence="4">
    <location>
        <begin position="1168"/>
        <end position="1178"/>
    </location>
</feature>
<dbReference type="SUPFAM" id="SSF47370">
    <property type="entry name" value="Bromodomain"/>
    <property type="match status" value="1"/>
</dbReference>
<feature type="compositionally biased region" description="Basic and acidic residues" evidence="4">
    <location>
        <begin position="1061"/>
        <end position="1072"/>
    </location>
</feature>
<dbReference type="InterPro" id="IPR013087">
    <property type="entry name" value="Znf_C2H2_type"/>
</dbReference>
<feature type="domain" description="Bromo" evidence="5">
    <location>
        <begin position="256"/>
        <end position="328"/>
    </location>
</feature>
<dbReference type="GO" id="GO:0008270">
    <property type="term" value="F:zinc ion binding"/>
    <property type="evidence" value="ECO:0007669"/>
    <property type="project" value="UniProtKB-KW"/>
</dbReference>
<dbReference type="InterPro" id="IPR001487">
    <property type="entry name" value="Bromodomain"/>
</dbReference>
<feature type="region of interest" description="Disordered" evidence="4">
    <location>
        <begin position="667"/>
        <end position="808"/>
    </location>
</feature>
<keyword evidence="3" id="KW-0862">Zinc</keyword>
<dbReference type="Gene3D" id="1.20.920.10">
    <property type="entry name" value="Bromodomain-like"/>
    <property type="match status" value="1"/>
</dbReference>
<feature type="compositionally biased region" description="Basic and acidic residues" evidence="4">
    <location>
        <begin position="956"/>
        <end position="973"/>
    </location>
</feature>
<accession>A0AAW0Y188</accession>
<dbReference type="InterPro" id="IPR040214">
    <property type="entry name" value="BRD10"/>
</dbReference>
<feature type="compositionally biased region" description="Basic residues" evidence="4">
    <location>
        <begin position="795"/>
        <end position="804"/>
    </location>
</feature>
<evidence type="ECO:0000259" key="6">
    <source>
        <dbReference type="PROSITE" id="PS50157"/>
    </source>
</evidence>
<feature type="compositionally biased region" description="Basic and acidic residues" evidence="4">
    <location>
        <begin position="910"/>
        <end position="932"/>
    </location>
</feature>
<feature type="region of interest" description="Disordered" evidence="4">
    <location>
        <begin position="1049"/>
        <end position="1072"/>
    </location>
</feature>
<feature type="region of interest" description="Disordered" evidence="4">
    <location>
        <begin position="170"/>
        <end position="199"/>
    </location>
</feature>
<feature type="non-terminal residue" evidence="7">
    <location>
        <position position="2023"/>
    </location>
</feature>
<feature type="compositionally biased region" description="Acidic residues" evidence="4">
    <location>
        <begin position="94"/>
        <end position="125"/>
    </location>
</feature>
<feature type="region of interest" description="Disordered" evidence="4">
    <location>
        <begin position="1602"/>
        <end position="1622"/>
    </location>
</feature>
<dbReference type="PROSITE" id="PS50157">
    <property type="entry name" value="ZINC_FINGER_C2H2_2"/>
    <property type="match status" value="1"/>
</dbReference>
<feature type="compositionally biased region" description="Basic and acidic residues" evidence="4">
    <location>
        <begin position="849"/>
        <end position="858"/>
    </location>
</feature>
<feature type="compositionally biased region" description="Polar residues" evidence="4">
    <location>
        <begin position="777"/>
        <end position="794"/>
    </location>
</feature>
<dbReference type="Pfam" id="PF23450">
    <property type="entry name" value="KIAA2026_hel"/>
    <property type="match status" value="1"/>
</dbReference>
<feature type="region of interest" description="Disordered" evidence="4">
    <location>
        <begin position="822"/>
        <end position="932"/>
    </location>
</feature>
<dbReference type="PROSITE" id="PS00028">
    <property type="entry name" value="ZINC_FINGER_C2H2_1"/>
    <property type="match status" value="1"/>
</dbReference>
<feature type="compositionally biased region" description="Basic and acidic residues" evidence="4">
    <location>
        <begin position="865"/>
        <end position="875"/>
    </location>
</feature>
<feature type="region of interest" description="Disordered" evidence="4">
    <location>
        <begin position="1"/>
        <end position="157"/>
    </location>
</feature>
<dbReference type="InterPro" id="IPR056522">
    <property type="entry name" value="KIAA2026_hel"/>
</dbReference>
<feature type="compositionally biased region" description="Low complexity" evidence="4">
    <location>
        <begin position="1146"/>
        <end position="1158"/>
    </location>
</feature>
<feature type="compositionally biased region" description="Basic residues" evidence="4">
    <location>
        <begin position="678"/>
        <end position="689"/>
    </location>
</feature>
<evidence type="ECO:0000256" key="4">
    <source>
        <dbReference type="SAM" id="MobiDB-lite"/>
    </source>
</evidence>
<keyword evidence="3" id="KW-0479">Metal-binding</keyword>
<name>A0AAW0Y188_CHEQU</name>
<evidence type="ECO:0000313" key="7">
    <source>
        <dbReference type="EMBL" id="KAK8745358.1"/>
    </source>
</evidence>
<feature type="compositionally biased region" description="Basic and acidic residues" evidence="4">
    <location>
        <begin position="989"/>
        <end position="1006"/>
    </location>
</feature>
<feature type="compositionally biased region" description="Polar residues" evidence="4">
    <location>
        <begin position="1433"/>
        <end position="1450"/>
    </location>
</feature>
<feature type="compositionally biased region" description="Polar residues" evidence="4">
    <location>
        <begin position="1"/>
        <end position="10"/>
    </location>
</feature>